<organism evidence="1 2">
    <name type="scientific">Streptomyces avermitilis</name>
    <dbReference type="NCBI Taxonomy" id="33903"/>
    <lineage>
        <taxon>Bacteria</taxon>
        <taxon>Bacillati</taxon>
        <taxon>Actinomycetota</taxon>
        <taxon>Actinomycetes</taxon>
        <taxon>Kitasatosporales</taxon>
        <taxon>Streptomycetaceae</taxon>
        <taxon>Streptomyces</taxon>
    </lineage>
</organism>
<dbReference type="EMBL" id="BJHX01000006">
    <property type="protein sequence ID" value="GDY70505.1"/>
    <property type="molecule type" value="Genomic_DNA"/>
</dbReference>
<protein>
    <submittedName>
        <fullName evidence="1">Uncharacterized protein</fullName>
    </submittedName>
</protein>
<evidence type="ECO:0000313" key="1">
    <source>
        <dbReference type="EMBL" id="GDY70505.1"/>
    </source>
</evidence>
<proteinExistence type="predicted"/>
<evidence type="ECO:0000313" key="2">
    <source>
        <dbReference type="Proteomes" id="UP000302139"/>
    </source>
</evidence>
<reference evidence="1 2" key="1">
    <citation type="submission" date="2019-04" db="EMBL/GenBank/DDBJ databases">
        <title>Draft genome sequences of Streptomyces avermitilis NBRC 14893.</title>
        <authorList>
            <person name="Komaki H."/>
            <person name="Tamura T."/>
            <person name="Hosoyama A."/>
        </authorList>
    </citation>
    <scope>NUCLEOTIDE SEQUENCE [LARGE SCALE GENOMIC DNA]</scope>
    <source>
        <strain evidence="1 2">NBRC 14893</strain>
    </source>
</reference>
<gene>
    <name evidence="1" type="ORF">SAV14893_098980</name>
</gene>
<dbReference type="Proteomes" id="UP000302139">
    <property type="component" value="Unassembled WGS sequence"/>
</dbReference>
<sequence>MLSSTTSSAAPLDDGARTRLASRLHSLAQKLNGDDTAPDLAETSDEEMFALIDREVGFESQ</sequence>
<name>A0A4D4MFF6_STRAX</name>
<dbReference type="AlphaFoldDB" id="A0A4D4MFF6"/>
<accession>A0A4D4MFF6</accession>
<comment type="caution">
    <text evidence="1">The sequence shown here is derived from an EMBL/GenBank/DDBJ whole genome shotgun (WGS) entry which is preliminary data.</text>
</comment>
<dbReference type="RefSeq" id="WP_249374478.1">
    <property type="nucleotide sequence ID" value="NZ_BJHZ01000002.1"/>
</dbReference>